<dbReference type="Pfam" id="PF18962">
    <property type="entry name" value="Por_Secre_tail"/>
    <property type="match status" value="1"/>
</dbReference>
<gene>
    <name evidence="2" type="ORF">AWW68_17960</name>
</gene>
<protein>
    <recommendedName>
        <fullName evidence="1">Secretion system C-terminal sorting domain-containing protein</fullName>
    </recommendedName>
</protein>
<proteinExistence type="predicted"/>
<dbReference type="AlphaFoldDB" id="A0A150WZI9"/>
<evidence type="ECO:0000259" key="1">
    <source>
        <dbReference type="Pfam" id="PF18962"/>
    </source>
</evidence>
<dbReference type="NCBIfam" id="TIGR04183">
    <property type="entry name" value="Por_Secre_tail"/>
    <property type="match status" value="1"/>
</dbReference>
<dbReference type="EMBL" id="LRPC01000031">
    <property type="protein sequence ID" value="KYG71899.1"/>
    <property type="molecule type" value="Genomic_DNA"/>
</dbReference>
<comment type="caution">
    <text evidence="2">The sequence shown here is derived from an EMBL/GenBank/DDBJ whole genome shotgun (WGS) entry which is preliminary data.</text>
</comment>
<dbReference type="Proteomes" id="UP000075606">
    <property type="component" value="Unassembled WGS sequence"/>
</dbReference>
<name>A0A150WZI9_9BACT</name>
<organism evidence="2 3">
    <name type="scientific">Roseivirga spongicola</name>
    <dbReference type="NCBI Taxonomy" id="333140"/>
    <lineage>
        <taxon>Bacteria</taxon>
        <taxon>Pseudomonadati</taxon>
        <taxon>Bacteroidota</taxon>
        <taxon>Cytophagia</taxon>
        <taxon>Cytophagales</taxon>
        <taxon>Roseivirgaceae</taxon>
        <taxon>Roseivirga</taxon>
    </lineage>
</organism>
<accession>A0A150WZI9</accession>
<feature type="domain" description="Secretion system C-terminal sorting" evidence="1">
    <location>
        <begin position="533"/>
        <end position="600"/>
    </location>
</feature>
<keyword evidence="3" id="KW-1185">Reference proteome</keyword>
<evidence type="ECO:0000313" key="3">
    <source>
        <dbReference type="Proteomes" id="UP000075606"/>
    </source>
</evidence>
<dbReference type="Gene3D" id="2.60.120.260">
    <property type="entry name" value="Galactose-binding domain-like"/>
    <property type="match status" value="1"/>
</dbReference>
<evidence type="ECO:0000313" key="2">
    <source>
        <dbReference type="EMBL" id="KYG71899.1"/>
    </source>
</evidence>
<dbReference type="InterPro" id="IPR026444">
    <property type="entry name" value="Secre_tail"/>
</dbReference>
<sequence>MKGQIVERPLPNTMWSLNSVPYSAQQSQATLSLPFWDDFSTASIVPSSNLWLSGNQVRISNGTGVNAPTINVAIFDGVDANGAPYNASSLINGKTDSLVSHPINLATLEASQADSVYLSFFWQVTGNGELPDEEDSLSLEFKTPDGTWRSVWSTTGGINLETGEFFQENIKVNSEYFSDTFQFKFQSYSRLSGAFDTWLLDYVYLNDSRYEADTAYLDRALTRKPSFLTAPYSAMPTEQFFANPSRYLQETNVGFYNLNSSFQPIQFTTTVRELIANEQIEVLNDDRVANPLPGAFERRTFTSPALSANLNALADSLWLETSYVIRSGDNYFIERINPGVDTTFNTNIDYRLNDTVKVITVIDDYLAYDDGEPDFAAGINQRGGKLAYAYYVEGRALLTHIDINFPFVQQAGEPIELYVWNNLNNDPESILYQNSYSVLRPSSIGELRAYALETPIFVQDTIYIGFEQGTNEFLAVGLDKNIDSGDKMYYNVSGQWQENEFVTGSFLMRPRFDKETAANFEEADSGEARDIKLYPNPTEGILFFEGELENLSVFDNWGKVANYELSKVANGYTIDLSFNKKGIYLLRLSQGGNVSFKRIILKE</sequence>
<reference evidence="2 3" key="1">
    <citation type="submission" date="2016-01" db="EMBL/GenBank/DDBJ databases">
        <title>Genome sequencing of Roseivirga spongicola UST030701-084.</title>
        <authorList>
            <person name="Selvaratnam C."/>
            <person name="Thevarajoo S."/>
            <person name="Goh K.M."/>
            <person name="Ee R."/>
            <person name="Chan K.-G."/>
            <person name="Chong C.S."/>
        </authorList>
    </citation>
    <scope>NUCLEOTIDE SEQUENCE [LARGE SCALE GENOMIC DNA]</scope>
    <source>
        <strain evidence="2 3">UST030701-084</strain>
    </source>
</reference>
<dbReference type="STRING" id="333140.AWW68_17960"/>